<reference evidence="7" key="1">
    <citation type="submission" date="2018-06" db="EMBL/GenBank/DDBJ databases">
        <title>Draft genome sequence of Methanothermobacter thermautotrophicus Strain WHS, a thermophilic, hydrogenotrophic methanogen isolated from Washburn Hot Springs in Yellowstone National Park, USA.</title>
        <authorList>
            <person name="Mckay L.J."/>
            <person name="Klingelsmith K."/>
            <person name="Inskeep W.P."/>
            <person name="Fields M.W."/>
        </authorList>
    </citation>
    <scope>NUCLEOTIDE SEQUENCE</scope>
    <source>
        <strain evidence="7">WHS</strain>
    </source>
</reference>
<dbReference type="AlphaFoldDB" id="A0A842YL30"/>
<evidence type="ECO:0000256" key="4">
    <source>
        <dbReference type="ARBA" id="ARBA00023136"/>
    </source>
</evidence>
<evidence type="ECO:0000256" key="5">
    <source>
        <dbReference type="SAM" id="Phobius"/>
    </source>
</evidence>
<keyword evidence="2 5" id="KW-0812">Transmembrane</keyword>
<organism evidence="7 8">
    <name type="scientific">Methanothermobacter thermautotrophicus</name>
    <name type="common">Methanobacterium thermoformicicum</name>
    <dbReference type="NCBI Taxonomy" id="145262"/>
    <lineage>
        <taxon>Archaea</taxon>
        <taxon>Methanobacteriati</taxon>
        <taxon>Methanobacteriota</taxon>
        <taxon>Methanomada group</taxon>
        <taxon>Methanobacteria</taxon>
        <taxon>Methanobacteriales</taxon>
        <taxon>Methanobacteriaceae</taxon>
        <taxon>Methanothermobacter</taxon>
    </lineage>
</organism>
<feature type="transmembrane region" description="Helical" evidence="5">
    <location>
        <begin position="238"/>
        <end position="257"/>
    </location>
</feature>
<sequence>MKLKALTLKEARDIFSNRIYMLLVLVQVIIVLGAYGLAIVSSVAADPQLMERWGGSGFLKVGVVDGNRLLTEGLEREGLSVREFSDIESARENLGSGVAAIVYLSGGEVRIEADTSSVFYTIMSERLQGAASWYISQKRFRESGLPSRTIQALEEPVKLSVVPVNREAYRPLALESSYFVEIMYGFILPFVVFLPFFLGSNMVTDSVVGEKERKTFEVLLMVPLSETMIILGKILPSLAFSFIQSLLWLGLLVLLGVPVYNMPLLALLLLITGLAFIGVGLFISILADSTKEANSAITVALFFATFILFVPLFMDMGALTPLIRFIPSLIIVKISSGPHLNPGIIHDMVPSAVFSVLIFLAAVVSFRREGVIRL</sequence>
<evidence type="ECO:0000313" key="7">
    <source>
        <dbReference type="EMBL" id="MBE2900049.1"/>
    </source>
</evidence>
<feature type="domain" description="ABC-2 type transporter transmembrane" evidence="6">
    <location>
        <begin position="23"/>
        <end position="361"/>
    </location>
</feature>
<evidence type="ECO:0000313" key="8">
    <source>
        <dbReference type="Proteomes" id="UP000646659"/>
    </source>
</evidence>
<dbReference type="PANTHER" id="PTHR43471:SF1">
    <property type="entry name" value="ABC TRANSPORTER PERMEASE PROTEIN NOSY-RELATED"/>
    <property type="match status" value="1"/>
</dbReference>
<evidence type="ECO:0000256" key="1">
    <source>
        <dbReference type="ARBA" id="ARBA00004141"/>
    </source>
</evidence>
<dbReference type="RefSeq" id="WP_192961837.1">
    <property type="nucleotide sequence ID" value="NZ_QKOF01000006.1"/>
</dbReference>
<gene>
    <name evidence="7" type="ORF">DNK57_04355</name>
</gene>
<feature type="transmembrane region" description="Helical" evidence="5">
    <location>
        <begin position="182"/>
        <end position="203"/>
    </location>
</feature>
<keyword evidence="3 5" id="KW-1133">Transmembrane helix</keyword>
<comment type="subcellular location">
    <subcellularLocation>
        <location evidence="1">Membrane</location>
        <topology evidence="1">Multi-pass membrane protein</topology>
    </subcellularLocation>
</comment>
<evidence type="ECO:0000256" key="2">
    <source>
        <dbReference type="ARBA" id="ARBA00022692"/>
    </source>
</evidence>
<feature type="transmembrane region" description="Helical" evidence="5">
    <location>
        <begin position="348"/>
        <end position="366"/>
    </location>
</feature>
<dbReference type="GO" id="GO:0016020">
    <property type="term" value="C:membrane"/>
    <property type="evidence" value="ECO:0007669"/>
    <property type="project" value="UniProtKB-SubCell"/>
</dbReference>
<feature type="transmembrane region" description="Helical" evidence="5">
    <location>
        <begin position="264"/>
        <end position="287"/>
    </location>
</feature>
<dbReference type="Proteomes" id="UP000646659">
    <property type="component" value="Unassembled WGS sequence"/>
</dbReference>
<dbReference type="Pfam" id="PF12698">
    <property type="entry name" value="ABC2_membrane_3"/>
    <property type="match status" value="1"/>
</dbReference>
<dbReference type="OrthoDB" id="37107at2157"/>
<dbReference type="InterPro" id="IPR013525">
    <property type="entry name" value="ABC2_TM"/>
</dbReference>
<name>A0A842YL30_METTF</name>
<comment type="caution">
    <text evidence="7">The sequence shown here is derived from an EMBL/GenBank/DDBJ whole genome shotgun (WGS) entry which is preliminary data.</text>
</comment>
<accession>A0A842YL30</accession>
<evidence type="ECO:0000259" key="6">
    <source>
        <dbReference type="Pfam" id="PF12698"/>
    </source>
</evidence>
<feature type="transmembrane region" description="Helical" evidence="5">
    <location>
        <begin position="293"/>
        <end position="312"/>
    </location>
</feature>
<evidence type="ECO:0000256" key="3">
    <source>
        <dbReference type="ARBA" id="ARBA00022989"/>
    </source>
</evidence>
<feature type="transmembrane region" description="Helical" evidence="5">
    <location>
        <begin position="20"/>
        <end position="45"/>
    </location>
</feature>
<protein>
    <submittedName>
        <fullName evidence="7">ABC transporter permease</fullName>
    </submittedName>
</protein>
<keyword evidence="4 5" id="KW-0472">Membrane</keyword>
<dbReference type="PANTHER" id="PTHR43471">
    <property type="entry name" value="ABC TRANSPORTER PERMEASE"/>
    <property type="match status" value="1"/>
</dbReference>
<proteinExistence type="predicted"/>
<dbReference type="EMBL" id="QKOF01000006">
    <property type="protein sequence ID" value="MBE2900049.1"/>
    <property type="molecule type" value="Genomic_DNA"/>
</dbReference>
<dbReference type="GO" id="GO:0140359">
    <property type="term" value="F:ABC-type transporter activity"/>
    <property type="evidence" value="ECO:0007669"/>
    <property type="project" value="InterPro"/>
</dbReference>